<proteinExistence type="predicted"/>
<dbReference type="EMBL" id="ML976105">
    <property type="protein sequence ID" value="KAF1938418.1"/>
    <property type="molecule type" value="Genomic_DNA"/>
</dbReference>
<dbReference type="Proteomes" id="UP000800038">
    <property type="component" value="Unassembled WGS sequence"/>
</dbReference>
<organism evidence="1 2">
    <name type="scientific">Clathrospora elynae</name>
    <dbReference type="NCBI Taxonomy" id="706981"/>
    <lineage>
        <taxon>Eukaryota</taxon>
        <taxon>Fungi</taxon>
        <taxon>Dikarya</taxon>
        <taxon>Ascomycota</taxon>
        <taxon>Pezizomycotina</taxon>
        <taxon>Dothideomycetes</taxon>
        <taxon>Pleosporomycetidae</taxon>
        <taxon>Pleosporales</taxon>
        <taxon>Diademaceae</taxon>
        <taxon>Clathrospora</taxon>
    </lineage>
</organism>
<evidence type="ECO:0000313" key="1">
    <source>
        <dbReference type="EMBL" id="KAF1938418.1"/>
    </source>
</evidence>
<protein>
    <recommendedName>
        <fullName evidence="3">Retrotransposon gag domain-containing protein</fullName>
    </recommendedName>
</protein>
<keyword evidence="2" id="KW-1185">Reference proteome</keyword>
<gene>
    <name evidence="1" type="ORF">EJ02DRAFT_457875</name>
</gene>
<accession>A0A6A5SFQ9</accession>
<sequence length="92" mass="10448">MRNQNSSTLTPNSNTTPPRLWTHCLTLILSLPKAWSKLDNLKQGKKKTFLSHFAEFQRLIADTGLNKAAQISLLRRSLSDVRGQAKDSRKAW</sequence>
<name>A0A6A5SFQ9_9PLEO</name>
<evidence type="ECO:0000313" key="2">
    <source>
        <dbReference type="Proteomes" id="UP000800038"/>
    </source>
</evidence>
<evidence type="ECO:0008006" key="3">
    <source>
        <dbReference type="Google" id="ProtNLM"/>
    </source>
</evidence>
<dbReference type="AlphaFoldDB" id="A0A6A5SFQ9"/>
<reference evidence="1" key="1">
    <citation type="journal article" date="2020" name="Stud. Mycol.">
        <title>101 Dothideomycetes genomes: a test case for predicting lifestyles and emergence of pathogens.</title>
        <authorList>
            <person name="Haridas S."/>
            <person name="Albert R."/>
            <person name="Binder M."/>
            <person name="Bloem J."/>
            <person name="Labutti K."/>
            <person name="Salamov A."/>
            <person name="Andreopoulos B."/>
            <person name="Baker S."/>
            <person name="Barry K."/>
            <person name="Bills G."/>
            <person name="Bluhm B."/>
            <person name="Cannon C."/>
            <person name="Castanera R."/>
            <person name="Culley D."/>
            <person name="Daum C."/>
            <person name="Ezra D."/>
            <person name="Gonzalez J."/>
            <person name="Henrissat B."/>
            <person name="Kuo A."/>
            <person name="Liang C."/>
            <person name="Lipzen A."/>
            <person name="Lutzoni F."/>
            <person name="Magnuson J."/>
            <person name="Mondo S."/>
            <person name="Nolan M."/>
            <person name="Ohm R."/>
            <person name="Pangilinan J."/>
            <person name="Park H.-J."/>
            <person name="Ramirez L."/>
            <person name="Alfaro M."/>
            <person name="Sun H."/>
            <person name="Tritt A."/>
            <person name="Yoshinaga Y."/>
            <person name="Zwiers L.-H."/>
            <person name="Turgeon B."/>
            <person name="Goodwin S."/>
            <person name="Spatafora J."/>
            <person name="Crous P."/>
            <person name="Grigoriev I."/>
        </authorList>
    </citation>
    <scope>NUCLEOTIDE SEQUENCE</scope>
    <source>
        <strain evidence="1">CBS 161.51</strain>
    </source>
</reference>